<evidence type="ECO:0000313" key="2">
    <source>
        <dbReference type="Proteomes" id="UP000029493"/>
    </source>
</evidence>
<dbReference type="Proteomes" id="UP000029493">
    <property type="component" value="Chromosome"/>
</dbReference>
<dbReference type="AlphaFoldDB" id="A0A089WQN2"/>
<protein>
    <submittedName>
        <fullName evidence="1">Uncharacterized protein</fullName>
    </submittedName>
</protein>
<name>A0A089WQN2_9PSED</name>
<reference evidence="1 2" key="1">
    <citation type="submission" date="2014-09" db="EMBL/GenBank/DDBJ databases">
        <authorList>
            <person name="Chan K.-G."/>
        </authorList>
    </citation>
    <scope>NUCLEOTIDE SEQUENCE [LARGE SCALE GENOMIC DNA]</scope>
    <source>
        <strain evidence="1 2">ND07</strain>
    </source>
</reference>
<evidence type="ECO:0000313" key="1">
    <source>
        <dbReference type="EMBL" id="AIR91600.1"/>
    </source>
</evidence>
<sequence>MNELSKVDYEKPLIPDLNDAAEVDLEKLGSSPLTAVIKFTGMQPGNLVRPRWVGASPEGVVFDDIGAELPIVPADLADGKRIEITNTAVRSAAGGWAFFSYTVNGQVESLRRFCFIGVRPRPPSEALSVIHALPSHDLVLRRSDFPDVGVTLVVAPYQAMQIGDTITVKLVGYDEDGVEDDDRIDVIVVSKAHMQGQSLSVDVPKYWFSYLEGGYVRAGYRIKFADGVELDAPEQRFEVDSSATLPPYLPKPTIVGHAEGTPLDPAKFRDGLTIQVPTYPDITVSDRILVRWRSAASDTILPLRVDPSTLVAGPVLFRLPAEVLTLSSGTSARLSYLYGRENASLSAEALQVDVVMPRTLRVPDVGGAQPDSTPAWGTLTALNAVDGVYISVPADTLAPGESLEVHWAGKPPHGHYIARTPVRPDNPLRFFIPAQYVAANLGRGDRDESKRFDVFYRLTARGDHVDSPSYRLRIKPFASSAYPQITCLQASGSVLSLARVPATGADLTLGTWYLAAPGQLLTVSVSGVSAEGPLEAVICDRVEVTAEQVSTGVKATLSKHVLEQLSIGTSFTLRASVSYDGGDYFTPMRSSTLTLSR</sequence>
<dbReference type="KEGG" id="psw:LK03_21090"/>
<dbReference type="eggNOG" id="COG5492">
    <property type="taxonomic scope" value="Bacteria"/>
</dbReference>
<dbReference type="EMBL" id="CP009455">
    <property type="protein sequence ID" value="AIR91600.1"/>
    <property type="molecule type" value="Genomic_DNA"/>
</dbReference>
<keyword evidence="2" id="KW-1185">Reference proteome</keyword>
<dbReference type="RefSeq" id="WP_038414395.1">
    <property type="nucleotide sequence ID" value="NZ_CP009455.1"/>
</dbReference>
<organism evidence="1 2">
    <name type="scientific">Pseudomonas cremoricolorata</name>
    <dbReference type="NCBI Taxonomy" id="157783"/>
    <lineage>
        <taxon>Bacteria</taxon>
        <taxon>Pseudomonadati</taxon>
        <taxon>Pseudomonadota</taxon>
        <taxon>Gammaproteobacteria</taxon>
        <taxon>Pseudomonadales</taxon>
        <taxon>Pseudomonadaceae</taxon>
        <taxon>Pseudomonas</taxon>
    </lineage>
</organism>
<proteinExistence type="predicted"/>
<accession>A0A089WQN2</accession>
<dbReference type="OrthoDB" id="7015712at2"/>
<dbReference type="STRING" id="157783.LK03_21090"/>
<gene>
    <name evidence="1" type="ORF">LK03_21090</name>
</gene>